<dbReference type="Pfam" id="PF00196">
    <property type="entry name" value="GerE"/>
    <property type="match status" value="1"/>
</dbReference>
<keyword evidence="3" id="KW-0238">DNA-binding</keyword>
<dbReference type="CDD" id="cd06170">
    <property type="entry name" value="LuxR_C_like"/>
    <property type="match status" value="1"/>
</dbReference>
<evidence type="ECO:0000256" key="4">
    <source>
        <dbReference type="ARBA" id="ARBA00023163"/>
    </source>
</evidence>
<dbReference type="PROSITE" id="PS50110">
    <property type="entry name" value="RESPONSE_REGULATORY"/>
    <property type="match status" value="1"/>
</dbReference>
<protein>
    <recommendedName>
        <fullName evidence="1">Stage 0 sporulation protein A homolog</fullName>
    </recommendedName>
</protein>
<reference evidence="9" key="1">
    <citation type="journal article" date="2023" name="J. Hazard. Mater.">
        <title>Anaerobic biodegradation of pyrene and benzo[a]pyrene by a new sulfate-reducing Desulforamulus aquiferis strain DSA.</title>
        <authorList>
            <person name="Zhang Z."/>
            <person name="Sun J."/>
            <person name="Gong X."/>
            <person name="Wang C."/>
            <person name="Wang H."/>
        </authorList>
    </citation>
    <scope>NUCLEOTIDE SEQUENCE</scope>
    <source>
        <strain evidence="9">DSA</strain>
    </source>
</reference>
<dbReference type="SUPFAM" id="SSF46894">
    <property type="entry name" value="C-terminal effector domain of the bipartite response regulators"/>
    <property type="match status" value="1"/>
</dbReference>
<comment type="caution">
    <text evidence="9">The sequence shown here is derived from an EMBL/GenBank/DDBJ whole genome shotgun (WGS) entry which is preliminary data.</text>
</comment>
<dbReference type="PROSITE" id="PS50043">
    <property type="entry name" value="HTH_LUXR_2"/>
    <property type="match status" value="1"/>
</dbReference>
<proteinExistence type="predicted"/>
<name>A0AAW7ZGU9_9FIRM</name>
<keyword evidence="6" id="KW-0597">Phosphoprotein</keyword>
<comment type="function">
    <text evidence="5">May play the central regulatory role in sporulation. It may be an element of the effector pathway responsible for the activation of sporulation genes in response to nutritional stress. Spo0A may act in concert with spo0H (a sigma factor) to control the expression of some genes that are critical to the sporulation process.</text>
</comment>
<dbReference type="PANTHER" id="PTHR44688">
    <property type="entry name" value="DNA-BINDING TRANSCRIPTIONAL ACTIVATOR DEVR_DOSR"/>
    <property type="match status" value="1"/>
</dbReference>
<gene>
    <name evidence="9" type="ORF">P6N53_14470</name>
</gene>
<dbReference type="GO" id="GO:0006355">
    <property type="term" value="P:regulation of DNA-templated transcription"/>
    <property type="evidence" value="ECO:0007669"/>
    <property type="project" value="InterPro"/>
</dbReference>
<dbReference type="SUPFAM" id="SSF52172">
    <property type="entry name" value="CheY-like"/>
    <property type="match status" value="1"/>
</dbReference>
<feature type="domain" description="HTH luxR-type" evidence="7">
    <location>
        <begin position="155"/>
        <end position="220"/>
    </location>
</feature>
<keyword evidence="2" id="KW-0805">Transcription regulation</keyword>
<evidence type="ECO:0000256" key="1">
    <source>
        <dbReference type="ARBA" id="ARBA00018672"/>
    </source>
</evidence>
<evidence type="ECO:0000256" key="2">
    <source>
        <dbReference type="ARBA" id="ARBA00023015"/>
    </source>
</evidence>
<evidence type="ECO:0000256" key="3">
    <source>
        <dbReference type="ARBA" id="ARBA00023125"/>
    </source>
</evidence>
<feature type="modified residue" description="4-aspartylphosphate" evidence="6">
    <location>
        <position position="55"/>
    </location>
</feature>
<evidence type="ECO:0000313" key="9">
    <source>
        <dbReference type="EMBL" id="MDO7788429.1"/>
    </source>
</evidence>
<evidence type="ECO:0000256" key="5">
    <source>
        <dbReference type="ARBA" id="ARBA00024867"/>
    </source>
</evidence>
<keyword evidence="10" id="KW-1185">Reference proteome</keyword>
<dbReference type="PANTHER" id="PTHR44688:SF25">
    <property type="entry name" value="HTH LUXR-TYPE DOMAIN-CONTAINING PROTEIN"/>
    <property type="match status" value="1"/>
</dbReference>
<evidence type="ECO:0000313" key="10">
    <source>
        <dbReference type="Proteomes" id="UP001172911"/>
    </source>
</evidence>
<keyword evidence="4" id="KW-0804">Transcription</keyword>
<dbReference type="PRINTS" id="PR00038">
    <property type="entry name" value="HTHLUXR"/>
</dbReference>
<dbReference type="SMART" id="SM00421">
    <property type="entry name" value="HTH_LUXR"/>
    <property type="match status" value="1"/>
</dbReference>
<reference evidence="9" key="2">
    <citation type="submission" date="2023-03" db="EMBL/GenBank/DDBJ databases">
        <authorList>
            <person name="Zhang Z."/>
        </authorList>
    </citation>
    <scope>NUCLEOTIDE SEQUENCE</scope>
    <source>
        <strain evidence="9">DSA</strain>
    </source>
</reference>
<dbReference type="RefSeq" id="WP_304544361.1">
    <property type="nucleotide sequence ID" value="NZ_JARPTC010000021.1"/>
</dbReference>
<dbReference type="GO" id="GO:0000160">
    <property type="term" value="P:phosphorelay signal transduction system"/>
    <property type="evidence" value="ECO:0007669"/>
    <property type="project" value="InterPro"/>
</dbReference>
<dbReference type="InterPro" id="IPR000792">
    <property type="entry name" value="Tscrpt_reg_LuxR_C"/>
</dbReference>
<evidence type="ECO:0000259" key="8">
    <source>
        <dbReference type="PROSITE" id="PS50110"/>
    </source>
</evidence>
<feature type="domain" description="Response regulatory" evidence="8">
    <location>
        <begin position="5"/>
        <end position="119"/>
    </location>
</feature>
<organism evidence="9 10">
    <name type="scientific">Desulforamulus aquiferis</name>
    <dbReference type="NCBI Taxonomy" id="1397668"/>
    <lineage>
        <taxon>Bacteria</taxon>
        <taxon>Bacillati</taxon>
        <taxon>Bacillota</taxon>
        <taxon>Clostridia</taxon>
        <taxon>Eubacteriales</taxon>
        <taxon>Peptococcaceae</taxon>
        <taxon>Desulforamulus</taxon>
    </lineage>
</organism>
<accession>A0AAW7ZGU9</accession>
<dbReference type="Gene3D" id="3.40.50.2300">
    <property type="match status" value="1"/>
</dbReference>
<dbReference type="EMBL" id="JARPTC010000021">
    <property type="protein sequence ID" value="MDO7788429.1"/>
    <property type="molecule type" value="Genomic_DNA"/>
</dbReference>
<dbReference type="Proteomes" id="UP001172911">
    <property type="component" value="Unassembled WGS sequence"/>
</dbReference>
<dbReference type="GO" id="GO:0003677">
    <property type="term" value="F:DNA binding"/>
    <property type="evidence" value="ECO:0007669"/>
    <property type="project" value="UniProtKB-KW"/>
</dbReference>
<dbReference type="InterPro" id="IPR016032">
    <property type="entry name" value="Sig_transdc_resp-reg_C-effctor"/>
</dbReference>
<dbReference type="AlphaFoldDB" id="A0AAW7ZGU9"/>
<evidence type="ECO:0000256" key="6">
    <source>
        <dbReference type="PROSITE-ProRule" id="PRU00169"/>
    </source>
</evidence>
<evidence type="ECO:0000259" key="7">
    <source>
        <dbReference type="PROSITE" id="PS50043"/>
    </source>
</evidence>
<dbReference type="InterPro" id="IPR001789">
    <property type="entry name" value="Sig_transdc_resp-reg_receiver"/>
</dbReference>
<sequence length="235" mass="26093">MDKIRLLIVSEDYPLSRGLTAIFSAETMFDVIGYLKFDEAISKCIELQPDAILVDVCDKEVTYELSIAQVKKGCPCSMIFVLVDSEQTDISQTLINTIDGIIPRGIMRGCLVKTLELACQAGIFCLPGSYKRSVPFGNVFNKVPENVIGKSDHSVVLDNENLTKREMEVLQLLANNFSNREIATKLYISEPTVKTHVSSILRKLGQSSRAQAIIYSYKTGLVKESLIIPKSNSYS</sequence>
<dbReference type="InterPro" id="IPR011006">
    <property type="entry name" value="CheY-like_superfamily"/>
</dbReference>